<protein>
    <submittedName>
        <fullName evidence="1">Uncharacterized protein</fullName>
    </submittedName>
</protein>
<gene>
    <name evidence="1" type="ORF">LSTR_LSTR004965</name>
</gene>
<reference evidence="1 2" key="1">
    <citation type="journal article" date="2017" name="Gigascience">
        <title>Genome sequence of the small brown planthopper, Laodelphax striatellus.</title>
        <authorList>
            <person name="Zhu J."/>
            <person name="Jiang F."/>
            <person name="Wang X."/>
            <person name="Yang P."/>
            <person name="Bao Y."/>
            <person name="Zhao W."/>
            <person name="Wang W."/>
            <person name="Lu H."/>
            <person name="Wang Q."/>
            <person name="Cui N."/>
            <person name="Li J."/>
            <person name="Chen X."/>
            <person name="Luo L."/>
            <person name="Yu J."/>
            <person name="Kang L."/>
            <person name="Cui F."/>
        </authorList>
    </citation>
    <scope>NUCLEOTIDE SEQUENCE [LARGE SCALE GENOMIC DNA]</scope>
    <source>
        <strain evidence="1">Lst14</strain>
    </source>
</reference>
<dbReference type="EMBL" id="QKKF02004629">
    <property type="protein sequence ID" value="RZF47256.1"/>
    <property type="molecule type" value="Genomic_DNA"/>
</dbReference>
<dbReference type="OrthoDB" id="10390859at2759"/>
<dbReference type="InParanoid" id="A0A482XMW1"/>
<comment type="caution">
    <text evidence="1">The sequence shown here is derived from an EMBL/GenBank/DDBJ whole genome shotgun (WGS) entry which is preliminary data.</text>
</comment>
<dbReference type="Proteomes" id="UP000291343">
    <property type="component" value="Unassembled WGS sequence"/>
</dbReference>
<accession>A0A482XMW1</accession>
<evidence type="ECO:0000313" key="1">
    <source>
        <dbReference type="EMBL" id="RZF47256.1"/>
    </source>
</evidence>
<sequence>MSPDPGVVARDLPAKLSCLLCGRVGYHTQTGYANRLCAASVDQQLILAVSAKLFRLTTCFCDILTKSKMDCKTPLVVTVVAALCAVLVLAAEDGGCPPKMCETVKMKCISQDSCNGTLFMGGPNCGCCPECVPFRGEGAQCDIEEIPVSASKASESVKEALPVAKADLKENLKEKKAPNVCGSGLTCLQGTCVALF</sequence>
<dbReference type="AlphaFoldDB" id="A0A482XMW1"/>
<organism evidence="1 2">
    <name type="scientific">Laodelphax striatellus</name>
    <name type="common">Small brown planthopper</name>
    <name type="synonym">Delphax striatella</name>
    <dbReference type="NCBI Taxonomy" id="195883"/>
    <lineage>
        <taxon>Eukaryota</taxon>
        <taxon>Metazoa</taxon>
        <taxon>Ecdysozoa</taxon>
        <taxon>Arthropoda</taxon>
        <taxon>Hexapoda</taxon>
        <taxon>Insecta</taxon>
        <taxon>Pterygota</taxon>
        <taxon>Neoptera</taxon>
        <taxon>Paraneoptera</taxon>
        <taxon>Hemiptera</taxon>
        <taxon>Auchenorrhyncha</taxon>
        <taxon>Fulgoroidea</taxon>
        <taxon>Delphacidae</taxon>
        <taxon>Criomorphinae</taxon>
        <taxon>Laodelphax</taxon>
    </lineage>
</organism>
<name>A0A482XMW1_LAOST</name>
<keyword evidence="2" id="KW-1185">Reference proteome</keyword>
<proteinExistence type="predicted"/>
<evidence type="ECO:0000313" key="2">
    <source>
        <dbReference type="Proteomes" id="UP000291343"/>
    </source>
</evidence>